<dbReference type="InterPro" id="IPR025951">
    <property type="entry name" value="GXWXG_dom"/>
</dbReference>
<dbReference type="Proteomes" id="UP000613011">
    <property type="component" value="Unassembled WGS sequence"/>
</dbReference>
<dbReference type="AlphaFoldDB" id="A0A937D5Q5"/>
<dbReference type="RefSeq" id="WP_201682049.1">
    <property type="nucleotide sequence ID" value="NZ_JAEQNA010000001.1"/>
</dbReference>
<comment type="caution">
    <text evidence="3">The sequence shown here is derived from an EMBL/GenBank/DDBJ whole genome shotgun (WGS) entry which is preliminary data.</text>
</comment>
<gene>
    <name evidence="3" type="ORF">JI739_01380</name>
</gene>
<dbReference type="EMBL" id="JAEQNA010000001">
    <property type="protein sequence ID" value="MBL0418986.1"/>
    <property type="molecule type" value="Genomic_DNA"/>
</dbReference>
<feature type="domain" description="GXWXG" evidence="1">
    <location>
        <begin position="17"/>
        <end position="74"/>
    </location>
</feature>
<accession>A0A937D5Q5</accession>
<feature type="domain" description="DUF4334" evidence="2">
    <location>
        <begin position="120"/>
        <end position="173"/>
    </location>
</feature>
<name>A0A937D5Q5_9BURK</name>
<dbReference type="Pfam" id="PF14232">
    <property type="entry name" value="DUF4334"/>
    <property type="match status" value="1"/>
</dbReference>
<reference evidence="3" key="1">
    <citation type="submission" date="2021-01" db="EMBL/GenBank/DDBJ databases">
        <title>Ramlibacter sp. strain AW1 16S ribosomal RNA gene Genome sequencing and assembly.</title>
        <authorList>
            <person name="Kang M."/>
        </authorList>
    </citation>
    <scope>NUCLEOTIDE SEQUENCE</scope>
    <source>
        <strain evidence="3">AW1</strain>
    </source>
</reference>
<proteinExistence type="predicted"/>
<dbReference type="Pfam" id="PF14231">
    <property type="entry name" value="GXWXG"/>
    <property type="match status" value="1"/>
</dbReference>
<keyword evidence="4" id="KW-1185">Reference proteome</keyword>
<evidence type="ECO:0000259" key="2">
    <source>
        <dbReference type="Pfam" id="PF14232"/>
    </source>
</evidence>
<dbReference type="InterPro" id="IPR025568">
    <property type="entry name" value="DUF4334"/>
</dbReference>
<dbReference type="Gene3D" id="2.40.128.580">
    <property type="entry name" value="GXWXG domain"/>
    <property type="match status" value="2"/>
</dbReference>
<evidence type="ECO:0000313" key="4">
    <source>
        <dbReference type="Proteomes" id="UP000613011"/>
    </source>
</evidence>
<sequence>MATLPATGATTADALAAWDALDPVDVAFMLGAWSGRSWRSGHPLDGVLEAYGWHGKRFDDADTVHPLVFDRASGAPMRLSPGRLAPLLPALLGFAPLRTGLAARLARPLLAVFATQAPGGRLRMMRYRGRDSATLVYDRLALLDVFRRVDDDTVLGLTDLRGMPRPYFFVLRREVPARGGAAGV</sequence>
<protein>
    <submittedName>
        <fullName evidence="3">DUF4334 domain-containing protein</fullName>
    </submittedName>
</protein>
<organism evidence="3 4">
    <name type="scientific">Ramlibacter aurantiacus</name>
    <dbReference type="NCBI Taxonomy" id="2801330"/>
    <lineage>
        <taxon>Bacteria</taxon>
        <taxon>Pseudomonadati</taxon>
        <taxon>Pseudomonadota</taxon>
        <taxon>Betaproteobacteria</taxon>
        <taxon>Burkholderiales</taxon>
        <taxon>Comamonadaceae</taxon>
        <taxon>Ramlibacter</taxon>
    </lineage>
</organism>
<evidence type="ECO:0000313" key="3">
    <source>
        <dbReference type="EMBL" id="MBL0418986.1"/>
    </source>
</evidence>
<evidence type="ECO:0000259" key="1">
    <source>
        <dbReference type="Pfam" id="PF14231"/>
    </source>
</evidence>